<proteinExistence type="predicted"/>
<evidence type="ECO:0000313" key="2">
    <source>
        <dbReference type="EMBL" id="RRH92179.1"/>
    </source>
</evidence>
<feature type="region of interest" description="Disordered" evidence="1">
    <location>
        <begin position="40"/>
        <end position="71"/>
    </location>
</feature>
<accession>A0A3P3F0K5</accession>
<dbReference type="OrthoDB" id="4546548at2"/>
<evidence type="ECO:0000256" key="1">
    <source>
        <dbReference type="SAM" id="MobiDB-lite"/>
    </source>
</evidence>
<protein>
    <submittedName>
        <fullName evidence="2">Transposase</fullName>
    </submittedName>
</protein>
<name>A0A3P3F0K5_9HYPH</name>
<reference evidence="2 3" key="1">
    <citation type="submission" date="2018-11" db="EMBL/GenBank/DDBJ databases">
        <title>the genome of Mesorhizobium tamadayense DSM 28320.</title>
        <authorList>
            <person name="Gao J."/>
        </authorList>
    </citation>
    <scope>NUCLEOTIDE SEQUENCE [LARGE SCALE GENOMIC DNA]</scope>
    <source>
        <strain evidence="2 3">DSM 28320</strain>
    </source>
</reference>
<organism evidence="2 3">
    <name type="scientific">Mesorhizobium tamadayense</name>
    <dbReference type="NCBI Taxonomy" id="425306"/>
    <lineage>
        <taxon>Bacteria</taxon>
        <taxon>Pseudomonadati</taxon>
        <taxon>Pseudomonadota</taxon>
        <taxon>Alphaproteobacteria</taxon>
        <taxon>Hyphomicrobiales</taxon>
        <taxon>Phyllobacteriaceae</taxon>
        <taxon>Mesorhizobium</taxon>
    </lineage>
</organism>
<evidence type="ECO:0000313" key="3">
    <source>
        <dbReference type="Proteomes" id="UP000273786"/>
    </source>
</evidence>
<keyword evidence="3" id="KW-1185">Reference proteome</keyword>
<gene>
    <name evidence="2" type="ORF">EH240_31120</name>
</gene>
<dbReference type="AlphaFoldDB" id="A0A3P3F0K5"/>
<sequence>MVRTGIPWRDRPAFFGSWNTVFKRFGQSRCFRSAFRGLFGPAGHGVRHGRRNHRQGPPPRPGRKGGLKARP</sequence>
<dbReference type="EMBL" id="RQXT01000058">
    <property type="protein sequence ID" value="RRH92179.1"/>
    <property type="molecule type" value="Genomic_DNA"/>
</dbReference>
<comment type="caution">
    <text evidence="2">The sequence shown here is derived from an EMBL/GenBank/DDBJ whole genome shotgun (WGS) entry which is preliminary data.</text>
</comment>
<feature type="compositionally biased region" description="Basic residues" evidence="1">
    <location>
        <begin position="45"/>
        <end position="54"/>
    </location>
</feature>
<dbReference type="Proteomes" id="UP000273786">
    <property type="component" value="Unassembled WGS sequence"/>
</dbReference>
<feature type="compositionally biased region" description="Basic residues" evidence="1">
    <location>
        <begin position="61"/>
        <end position="71"/>
    </location>
</feature>